<evidence type="ECO:0000256" key="1">
    <source>
        <dbReference type="ARBA" id="ARBA00010515"/>
    </source>
</evidence>
<dbReference type="PROSITE" id="PS01174">
    <property type="entry name" value="LIPASE_GDXG_SER"/>
    <property type="match status" value="1"/>
</dbReference>
<dbReference type="PANTHER" id="PTHR48081">
    <property type="entry name" value="AB HYDROLASE SUPERFAMILY PROTEIN C4A8.06C"/>
    <property type="match status" value="1"/>
</dbReference>
<comment type="caution">
    <text evidence="5">The sequence shown here is derived from an EMBL/GenBank/DDBJ whole genome shotgun (WGS) entry which is preliminary data.</text>
</comment>
<gene>
    <name evidence="5" type="ORF">ACFQ11_34745</name>
</gene>
<dbReference type="PANTHER" id="PTHR48081:SF8">
    <property type="entry name" value="ALPHA_BETA HYDROLASE FOLD-3 DOMAIN-CONTAINING PROTEIN-RELATED"/>
    <property type="match status" value="1"/>
</dbReference>
<evidence type="ECO:0000256" key="3">
    <source>
        <dbReference type="PROSITE-ProRule" id="PRU10038"/>
    </source>
</evidence>
<dbReference type="InterPro" id="IPR050300">
    <property type="entry name" value="GDXG_lipolytic_enzyme"/>
</dbReference>
<reference evidence="6" key="1">
    <citation type="journal article" date="2019" name="Int. J. Syst. Evol. Microbiol.">
        <title>The Global Catalogue of Microorganisms (GCM) 10K type strain sequencing project: providing services to taxonomists for standard genome sequencing and annotation.</title>
        <authorList>
            <consortium name="The Broad Institute Genomics Platform"/>
            <consortium name="The Broad Institute Genome Sequencing Center for Infectious Disease"/>
            <person name="Wu L."/>
            <person name="Ma J."/>
        </authorList>
    </citation>
    <scope>NUCLEOTIDE SEQUENCE [LARGE SCALE GENOMIC DNA]</scope>
    <source>
        <strain evidence="6">JCM 31202</strain>
    </source>
</reference>
<comment type="similarity">
    <text evidence="1">Belongs to the 'GDXG' lipolytic enzyme family.</text>
</comment>
<keyword evidence="6" id="KW-1185">Reference proteome</keyword>
<proteinExistence type="inferred from homology"/>
<dbReference type="InterPro" id="IPR033140">
    <property type="entry name" value="Lipase_GDXG_put_SER_AS"/>
</dbReference>
<evidence type="ECO:0000259" key="4">
    <source>
        <dbReference type="Pfam" id="PF07859"/>
    </source>
</evidence>
<organism evidence="5 6">
    <name type="scientific">Actinomadura sediminis</name>
    <dbReference type="NCBI Taxonomy" id="1038904"/>
    <lineage>
        <taxon>Bacteria</taxon>
        <taxon>Bacillati</taxon>
        <taxon>Actinomycetota</taxon>
        <taxon>Actinomycetes</taxon>
        <taxon>Streptosporangiales</taxon>
        <taxon>Thermomonosporaceae</taxon>
        <taxon>Actinomadura</taxon>
    </lineage>
</organism>
<protein>
    <submittedName>
        <fullName evidence="5">Alpha/beta hydrolase</fullName>
    </submittedName>
</protein>
<feature type="active site" evidence="3">
    <location>
        <position position="154"/>
    </location>
</feature>
<dbReference type="Gene3D" id="3.40.50.1820">
    <property type="entry name" value="alpha/beta hydrolase"/>
    <property type="match status" value="1"/>
</dbReference>
<accession>A0ABW3F0C1</accession>
<evidence type="ECO:0000313" key="6">
    <source>
        <dbReference type="Proteomes" id="UP001596972"/>
    </source>
</evidence>
<sequence>MGRDPQYLAFMRGRLAADAGGPRSLAEARRAHAADLARSPRVPVGAVEDVRVRGAEGTLRARLYRPAGAPPGGPLLVYFHGGGWVLGDVESYDPVVRALVAASGVAWLSVDYRRPPRHRFPAPLDDAVAAVRWAVRRASALGLDAGRVGVAGDSAGGQLAAAAAGLLRGAGPERPVVQVLLYPALDLRAGPPPLPDPDPDGLGSAGGSADAALRMYLGDADRSRPEVSPLLDPDPGTLPPAVIATAEFDRLRPQAERHAARLRAAGVPVTVVRGGGLDHGFLGWGSFARRPAEAIAEIGAAVRDALP</sequence>
<feature type="domain" description="Alpha/beta hydrolase fold-3" evidence="4">
    <location>
        <begin position="76"/>
        <end position="282"/>
    </location>
</feature>
<evidence type="ECO:0000313" key="5">
    <source>
        <dbReference type="EMBL" id="MFD0905575.1"/>
    </source>
</evidence>
<keyword evidence="2 5" id="KW-0378">Hydrolase</keyword>
<dbReference type="Pfam" id="PF07859">
    <property type="entry name" value="Abhydrolase_3"/>
    <property type="match status" value="1"/>
</dbReference>
<dbReference type="EMBL" id="JBHTJA010000147">
    <property type="protein sequence ID" value="MFD0905575.1"/>
    <property type="molecule type" value="Genomic_DNA"/>
</dbReference>
<dbReference type="InterPro" id="IPR013094">
    <property type="entry name" value="AB_hydrolase_3"/>
</dbReference>
<dbReference type="RefSeq" id="WP_378306631.1">
    <property type="nucleotide sequence ID" value="NZ_JBHTJA010000147.1"/>
</dbReference>
<dbReference type="SUPFAM" id="SSF53474">
    <property type="entry name" value="alpha/beta-Hydrolases"/>
    <property type="match status" value="1"/>
</dbReference>
<dbReference type="Proteomes" id="UP001596972">
    <property type="component" value="Unassembled WGS sequence"/>
</dbReference>
<evidence type="ECO:0000256" key="2">
    <source>
        <dbReference type="ARBA" id="ARBA00022801"/>
    </source>
</evidence>
<dbReference type="GO" id="GO:0016787">
    <property type="term" value="F:hydrolase activity"/>
    <property type="evidence" value="ECO:0007669"/>
    <property type="project" value="UniProtKB-KW"/>
</dbReference>
<name>A0ABW3F0C1_9ACTN</name>
<dbReference type="InterPro" id="IPR029058">
    <property type="entry name" value="AB_hydrolase_fold"/>
</dbReference>